<name>A0A3M7SHU1_BRAPC</name>
<comment type="caution">
    <text evidence="2">The sequence shown here is derived from an EMBL/GenBank/DDBJ whole genome shotgun (WGS) entry which is preliminary data.</text>
</comment>
<evidence type="ECO:0000256" key="1">
    <source>
        <dbReference type="SAM" id="MobiDB-lite"/>
    </source>
</evidence>
<evidence type="ECO:0000313" key="2">
    <source>
        <dbReference type="EMBL" id="RNA35140.1"/>
    </source>
</evidence>
<dbReference type="Proteomes" id="UP000276133">
    <property type="component" value="Unassembled WGS sequence"/>
</dbReference>
<proteinExistence type="predicted"/>
<feature type="compositionally biased region" description="Basic and acidic residues" evidence="1">
    <location>
        <begin position="63"/>
        <end position="72"/>
    </location>
</feature>
<reference evidence="2 3" key="1">
    <citation type="journal article" date="2018" name="Sci. Rep.">
        <title>Genomic signatures of local adaptation to the degree of environmental predictability in rotifers.</title>
        <authorList>
            <person name="Franch-Gras L."/>
            <person name="Hahn C."/>
            <person name="Garcia-Roger E.M."/>
            <person name="Carmona M.J."/>
            <person name="Serra M."/>
            <person name="Gomez A."/>
        </authorList>
    </citation>
    <scope>NUCLEOTIDE SEQUENCE [LARGE SCALE GENOMIC DNA]</scope>
    <source>
        <strain evidence="2">HYR1</strain>
    </source>
</reference>
<keyword evidence="3" id="KW-1185">Reference proteome</keyword>
<organism evidence="2 3">
    <name type="scientific">Brachionus plicatilis</name>
    <name type="common">Marine rotifer</name>
    <name type="synonym">Brachionus muelleri</name>
    <dbReference type="NCBI Taxonomy" id="10195"/>
    <lineage>
        <taxon>Eukaryota</taxon>
        <taxon>Metazoa</taxon>
        <taxon>Spiralia</taxon>
        <taxon>Gnathifera</taxon>
        <taxon>Rotifera</taxon>
        <taxon>Eurotatoria</taxon>
        <taxon>Monogononta</taxon>
        <taxon>Pseudotrocha</taxon>
        <taxon>Ploima</taxon>
        <taxon>Brachionidae</taxon>
        <taxon>Brachionus</taxon>
    </lineage>
</organism>
<feature type="region of interest" description="Disordered" evidence="1">
    <location>
        <begin position="53"/>
        <end position="81"/>
    </location>
</feature>
<accession>A0A3M7SHU1</accession>
<dbReference type="EMBL" id="REGN01001370">
    <property type="protein sequence ID" value="RNA35140.1"/>
    <property type="molecule type" value="Genomic_DNA"/>
</dbReference>
<sequence length="121" mass="14378">MKKLNAEAVFRPLSQRPIQNFRLTLISLQFCYDTMNSQYFTLRATIRKERIMHIRSEAPSAQKTEEKERKQTTLDSTRIRNSNYREKGSYRSRGNRYLSCVFRPRATIFLDNVLGIICKKH</sequence>
<protein>
    <submittedName>
        <fullName evidence="2">Uncharacterized protein</fullName>
    </submittedName>
</protein>
<dbReference type="AlphaFoldDB" id="A0A3M7SHU1"/>
<evidence type="ECO:0000313" key="3">
    <source>
        <dbReference type="Proteomes" id="UP000276133"/>
    </source>
</evidence>
<gene>
    <name evidence="2" type="ORF">BpHYR1_024207</name>
</gene>